<reference evidence="2 3" key="1">
    <citation type="submission" date="2016-10" db="EMBL/GenBank/DDBJ databases">
        <authorList>
            <person name="de Groot N.N."/>
        </authorList>
    </citation>
    <scope>NUCLEOTIDE SEQUENCE [LARGE SCALE GENOMIC DNA]</scope>
    <source>
        <strain evidence="2 3">CGMCC 1.12333</strain>
    </source>
</reference>
<accession>A0A1I7G1V3</accession>
<keyword evidence="1" id="KW-0472">Membrane</keyword>
<dbReference type="RefSeq" id="WP_093024184.1">
    <property type="nucleotide sequence ID" value="NZ_FPBK01000003.1"/>
</dbReference>
<dbReference type="STRING" id="1224947.SAMN05216480_10361"/>
<evidence type="ECO:0000313" key="3">
    <source>
        <dbReference type="Proteomes" id="UP000199138"/>
    </source>
</evidence>
<keyword evidence="1" id="KW-0812">Transmembrane</keyword>
<dbReference type="EMBL" id="FPBK01000003">
    <property type="protein sequence ID" value="SFU42301.1"/>
    <property type="molecule type" value="Genomic_DNA"/>
</dbReference>
<dbReference type="OrthoDB" id="766141at2"/>
<proteinExistence type="predicted"/>
<keyword evidence="1" id="KW-1133">Transmembrane helix</keyword>
<protein>
    <submittedName>
        <fullName evidence="2">Zinc-ribbon family protein</fullName>
    </submittedName>
</protein>
<keyword evidence="3" id="KW-1185">Reference proteome</keyword>
<evidence type="ECO:0000256" key="1">
    <source>
        <dbReference type="SAM" id="Phobius"/>
    </source>
</evidence>
<sequence length="201" mass="23022">MIFYGHNSTKLATRTSKTAICPHCDTQGSITFHIFSKYAHIFWIPMFPYKKIAYSECDHCKQTLGFQKMPMVMQKEMKQIKEASVSPKWQFAGLGILVVLIIVGIISSKRSSALDKEYLETPIIGDVYEYKDNPSSYSTMKVVNVFNDSVYVVFNDYATNRMSGIDEIDIKKNYGTEEYVFGKEELANMYEAGDIYSVNRD</sequence>
<dbReference type="Proteomes" id="UP000199138">
    <property type="component" value="Unassembled WGS sequence"/>
</dbReference>
<gene>
    <name evidence="2" type="ORF">SAMN05216480_10361</name>
</gene>
<dbReference type="AlphaFoldDB" id="A0A1I7G1V3"/>
<name>A0A1I7G1V3_9FLAO</name>
<evidence type="ECO:0000313" key="2">
    <source>
        <dbReference type="EMBL" id="SFU42301.1"/>
    </source>
</evidence>
<organism evidence="2 3">
    <name type="scientific">Pustulibacterium marinum</name>
    <dbReference type="NCBI Taxonomy" id="1224947"/>
    <lineage>
        <taxon>Bacteria</taxon>
        <taxon>Pseudomonadati</taxon>
        <taxon>Bacteroidota</taxon>
        <taxon>Flavobacteriia</taxon>
        <taxon>Flavobacteriales</taxon>
        <taxon>Flavobacteriaceae</taxon>
        <taxon>Pustulibacterium</taxon>
    </lineage>
</organism>
<feature type="transmembrane region" description="Helical" evidence="1">
    <location>
        <begin position="89"/>
        <end position="106"/>
    </location>
</feature>